<accession>A0A8J2JWP3</accession>
<dbReference type="AlphaFoldDB" id="A0A8J2JWP3"/>
<feature type="non-terminal residue" evidence="1">
    <location>
        <position position="1"/>
    </location>
</feature>
<evidence type="ECO:0000313" key="1">
    <source>
        <dbReference type="EMBL" id="CAG7725992.1"/>
    </source>
</evidence>
<name>A0A8J2JWP3_9HEXA</name>
<keyword evidence="2" id="KW-1185">Reference proteome</keyword>
<dbReference type="Proteomes" id="UP000708208">
    <property type="component" value="Unassembled WGS sequence"/>
</dbReference>
<reference evidence="1" key="1">
    <citation type="submission" date="2021-06" db="EMBL/GenBank/DDBJ databases">
        <authorList>
            <person name="Hodson N. C."/>
            <person name="Mongue J. A."/>
            <person name="Jaron S. K."/>
        </authorList>
    </citation>
    <scope>NUCLEOTIDE SEQUENCE</scope>
</reference>
<comment type="caution">
    <text evidence="1">The sequence shown here is derived from an EMBL/GenBank/DDBJ whole genome shotgun (WGS) entry which is preliminary data.</text>
</comment>
<organism evidence="1 2">
    <name type="scientific">Allacma fusca</name>
    <dbReference type="NCBI Taxonomy" id="39272"/>
    <lineage>
        <taxon>Eukaryota</taxon>
        <taxon>Metazoa</taxon>
        <taxon>Ecdysozoa</taxon>
        <taxon>Arthropoda</taxon>
        <taxon>Hexapoda</taxon>
        <taxon>Collembola</taxon>
        <taxon>Symphypleona</taxon>
        <taxon>Sminthuridae</taxon>
        <taxon>Allacma</taxon>
    </lineage>
</organism>
<evidence type="ECO:0000313" key="2">
    <source>
        <dbReference type="Proteomes" id="UP000708208"/>
    </source>
</evidence>
<protein>
    <submittedName>
        <fullName evidence="1">Uncharacterized protein</fullName>
    </submittedName>
</protein>
<proteinExistence type="predicted"/>
<sequence length="132" mass="14514">MKAVLIRRAELQKIVVFSFVLVSVSNASISHDGKADLGIQNKCPVVPVITVIPVNCANWLGNSNSSLTHTLPRYVIYNGGVESESEVLLPSKCREVEVSCRASQPIIWTYDGPKNQDLPYIIKSVKSMRNAT</sequence>
<gene>
    <name evidence="1" type="ORF">AFUS01_LOCUS14926</name>
</gene>
<dbReference type="EMBL" id="CAJVCH010129338">
    <property type="protein sequence ID" value="CAG7725992.1"/>
    <property type="molecule type" value="Genomic_DNA"/>
</dbReference>